<comment type="caution">
    <text evidence="4">The sequence shown here is derived from an EMBL/GenBank/DDBJ whole genome shotgun (WGS) entry which is preliminary data.</text>
</comment>
<dbReference type="NCBIfam" id="TIGR00369">
    <property type="entry name" value="unchar_dom_1"/>
    <property type="match status" value="1"/>
</dbReference>
<dbReference type="PANTHER" id="PTHR21660">
    <property type="entry name" value="THIOESTERASE SUPERFAMILY MEMBER-RELATED"/>
    <property type="match status" value="1"/>
</dbReference>
<keyword evidence="5" id="KW-1185">Reference proteome</keyword>
<dbReference type="CDD" id="cd03443">
    <property type="entry name" value="PaaI_thioesterase"/>
    <property type="match status" value="1"/>
</dbReference>
<dbReference type="InterPro" id="IPR029069">
    <property type="entry name" value="HotDog_dom_sf"/>
</dbReference>
<accession>A0ABX2EGC3</accession>
<evidence type="ECO:0000259" key="3">
    <source>
        <dbReference type="Pfam" id="PF03061"/>
    </source>
</evidence>
<evidence type="ECO:0000256" key="2">
    <source>
        <dbReference type="ARBA" id="ARBA00022801"/>
    </source>
</evidence>
<dbReference type="Pfam" id="PF03061">
    <property type="entry name" value="4HBT"/>
    <property type="match status" value="1"/>
</dbReference>
<keyword evidence="2" id="KW-0378">Hydrolase</keyword>
<reference evidence="4 5" key="1">
    <citation type="submission" date="2020-05" db="EMBL/GenBank/DDBJ databases">
        <title>Aquincola sp. isolate from soil.</title>
        <authorList>
            <person name="Han J."/>
            <person name="Kim D.-U."/>
        </authorList>
    </citation>
    <scope>NUCLEOTIDE SEQUENCE [LARGE SCALE GENOMIC DNA]</scope>
    <source>
        <strain evidence="4 5">S2</strain>
    </source>
</reference>
<dbReference type="InterPro" id="IPR006683">
    <property type="entry name" value="Thioestr_dom"/>
</dbReference>
<dbReference type="RefSeq" id="WP_173122767.1">
    <property type="nucleotide sequence ID" value="NZ_JABRWJ010000003.1"/>
</dbReference>
<evidence type="ECO:0000256" key="1">
    <source>
        <dbReference type="ARBA" id="ARBA00008324"/>
    </source>
</evidence>
<dbReference type="SUPFAM" id="SSF54637">
    <property type="entry name" value="Thioesterase/thiol ester dehydrase-isomerase"/>
    <property type="match status" value="1"/>
</dbReference>
<sequence length="135" mass="14247">MSATTTTVPPAGERHVPFLVLLGARRQHAEGGEAEVVIELKPELLNNHGGGHGGVVMTLLDNAMANAALSRIGFTREVVTIDMHVAFMRAATGQISARARTSGGGKSVCFCEAEARDADGELVARAMGTFRYRSP</sequence>
<protein>
    <submittedName>
        <fullName evidence="4">PaaI family thioesterase</fullName>
    </submittedName>
</protein>
<dbReference type="EMBL" id="JABRWJ010000003">
    <property type="protein sequence ID" value="NRF67669.1"/>
    <property type="molecule type" value="Genomic_DNA"/>
</dbReference>
<comment type="similarity">
    <text evidence="1">Belongs to the thioesterase PaaI family.</text>
</comment>
<evidence type="ECO:0000313" key="4">
    <source>
        <dbReference type="EMBL" id="NRF67669.1"/>
    </source>
</evidence>
<dbReference type="InterPro" id="IPR039298">
    <property type="entry name" value="ACOT13"/>
</dbReference>
<dbReference type="InterPro" id="IPR003736">
    <property type="entry name" value="PAAI_dom"/>
</dbReference>
<dbReference type="Gene3D" id="3.10.129.10">
    <property type="entry name" value="Hotdog Thioesterase"/>
    <property type="match status" value="1"/>
</dbReference>
<evidence type="ECO:0000313" key="5">
    <source>
        <dbReference type="Proteomes" id="UP000737171"/>
    </source>
</evidence>
<feature type="domain" description="Thioesterase" evidence="3">
    <location>
        <begin position="52"/>
        <end position="124"/>
    </location>
</feature>
<dbReference type="PANTHER" id="PTHR21660:SF1">
    <property type="entry name" value="ACYL-COENZYME A THIOESTERASE 13"/>
    <property type="match status" value="1"/>
</dbReference>
<organism evidence="4 5">
    <name type="scientific">Pseudaquabacterium terrae</name>
    <dbReference type="NCBI Taxonomy" id="2732868"/>
    <lineage>
        <taxon>Bacteria</taxon>
        <taxon>Pseudomonadati</taxon>
        <taxon>Pseudomonadota</taxon>
        <taxon>Betaproteobacteria</taxon>
        <taxon>Burkholderiales</taxon>
        <taxon>Sphaerotilaceae</taxon>
        <taxon>Pseudaquabacterium</taxon>
    </lineage>
</organism>
<name>A0ABX2EGC3_9BURK</name>
<dbReference type="Proteomes" id="UP000737171">
    <property type="component" value="Unassembled WGS sequence"/>
</dbReference>
<gene>
    <name evidence="4" type="ORF">HLB44_11800</name>
</gene>
<proteinExistence type="inferred from homology"/>